<evidence type="ECO:0000313" key="2">
    <source>
        <dbReference type="EMBL" id="VVB15775.1"/>
    </source>
</evidence>
<evidence type="ECO:0000259" key="1">
    <source>
        <dbReference type="Pfam" id="PF13966"/>
    </source>
</evidence>
<dbReference type="Pfam" id="PF13966">
    <property type="entry name" value="zf-RVT"/>
    <property type="match status" value="1"/>
</dbReference>
<dbReference type="AlphaFoldDB" id="A0A565CPX7"/>
<keyword evidence="3" id="KW-1185">Reference proteome</keyword>
<reference evidence="2" key="1">
    <citation type="submission" date="2019-07" db="EMBL/GenBank/DDBJ databases">
        <authorList>
            <person name="Dittberner H."/>
        </authorList>
    </citation>
    <scope>NUCLEOTIDE SEQUENCE [LARGE SCALE GENOMIC DNA]</scope>
</reference>
<dbReference type="Proteomes" id="UP000489600">
    <property type="component" value="Unassembled WGS sequence"/>
</dbReference>
<dbReference type="EMBL" id="CABITT030000008">
    <property type="protein sequence ID" value="VVB15775.1"/>
    <property type="molecule type" value="Genomic_DNA"/>
</dbReference>
<comment type="caution">
    <text evidence="2">The sequence shown here is derived from an EMBL/GenBank/DDBJ whole genome shotgun (WGS) entry which is preliminary data.</text>
</comment>
<dbReference type="InterPro" id="IPR026960">
    <property type="entry name" value="RVT-Znf"/>
</dbReference>
<accession>A0A565CPX7</accession>
<gene>
    <name evidence="2" type="ORF">ANE_LOCUS26219</name>
</gene>
<dbReference type="OrthoDB" id="1107057at2759"/>
<protein>
    <recommendedName>
        <fullName evidence="1">Reverse transcriptase zinc-binding domain-containing protein</fullName>
    </recommendedName>
</protein>
<proteinExistence type="predicted"/>
<sequence>MGIPLLSSLSDLYLNGRWNLPPARSDNQVSLQAHLTTISLSDHDDYYEWEIDGRIESRFNTGMVYSKLVNQLPLVNWSDAIWIKGGIPRQSFLCWLFVLNLCPTKDIILGWGLQTDPNCVLCTNQLESRDHLFFSCRFTWSIWSRVAA</sequence>
<feature type="domain" description="Reverse transcriptase zinc-binding" evidence="1">
    <location>
        <begin position="59"/>
        <end position="143"/>
    </location>
</feature>
<organism evidence="2 3">
    <name type="scientific">Arabis nemorensis</name>
    <dbReference type="NCBI Taxonomy" id="586526"/>
    <lineage>
        <taxon>Eukaryota</taxon>
        <taxon>Viridiplantae</taxon>
        <taxon>Streptophyta</taxon>
        <taxon>Embryophyta</taxon>
        <taxon>Tracheophyta</taxon>
        <taxon>Spermatophyta</taxon>
        <taxon>Magnoliopsida</taxon>
        <taxon>eudicotyledons</taxon>
        <taxon>Gunneridae</taxon>
        <taxon>Pentapetalae</taxon>
        <taxon>rosids</taxon>
        <taxon>malvids</taxon>
        <taxon>Brassicales</taxon>
        <taxon>Brassicaceae</taxon>
        <taxon>Arabideae</taxon>
        <taxon>Arabis</taxon>
    </lineage>
</organism>
<name>A0A565CPX7_9BRAS</name>
<evidence type="ECO:0000313" key="3">
    <source>
        <dbReference type="Proteomes" id="UP000489600"/>
    </source>
</evidence>